<reference evidence="2 3" key="1">
    <citation type="submission" date="2019-03" db="EMBL/GenBank/DDBJ databases">
        <title>First draft genome of Liparis tanakae, snailfish: a comprehensive survey of snailfish specific genes.</title>
        <authorList>
            <person name="Kim W."/>
            <person name="Song I."/>
            <person name="Jeong J.-H."/>
            <person name="Kim D."/>
            <person name="Kim S."/>
            <person name="Ryu S."/>
            <person name="Song J.Y."/>
            <person name="Lee S.K."/>
        </authorList>
    </citation>
    <scope>NUCLEOTIDE SEQUENCE [LARGE SCALE GENOMIC DNA]</scope>
    <source>
        <tissue evidence="2">Muscle</tissue>
    </source>
</reference>
<accession>A0A4Z2G7K8</accession>
<evidence type="ECO:0000256" key="1">
    <source>
        <dbReference type="SAM" id="MobiDB-lite"/>
    </source>
</evidence>
<dbReference type="AlphaFoldDB" id="A0A4Z2G7K8"/>
<protein>
    <submittedName>
        <fullName evidence="2">Uncharacterized protein</fullName>
    </submittedName>
</protein>
<evidence type="ECO:0000313" key="2">
    <source>
        <dbReference type="EMBL" id="TNN49211.1"/>
    </source>
</evidence>
<feature type="compositionally biased region" description="Basic and acidic residues" evidence="1">
    <location>
        <begin position="95"/>
        <end position="107"/>
    </location>
</feature>
<sequence length="107" mass="11517">MCPSPESSQQRRVNVGDDVRQPPPLADGEAGGHLHQPLDEVELLLLRVADGQVAAVHVHLPRHLLRTAQLHLGKEIRTGGGTFVLMTNQPGERGAAAEERQKGPAID</sequence>
<proteinExistence type="predicted"/>
<dbReference type="EMBL" id="SRLO01000664">
    <property type="protein sequence ID" value="TNN49211.1"/>
    <property type="molecule type" value="Genomic_DNA"/>
</dbReference>
<feature type="compositionally biased region" description="Polar residues" evidence="1">
    <location>
        <begin position="1"/>
        <end position="12"/>
    </location>
</feature>
<keyword evidence="3" id="KW-1185">Reference proteome</keyword>
<name>A0A4Z2G7K8_9TELE</name>
<feature type="region of interest" description="Disordered" evidence="1">
    <location>
        <begin position="83"/>
        <end position="107"/>
    </location>
</feature>
<feature type="region of interest" description="Disordered" evidence="1">
    <location>
        <begin position="1"/>
        <end position="34"/>
    </location>
</feature>
<evidence type="ECO:0000313" key="3">
    <source>
        <dbReference type="Proteomes" id="UP000314294"/>
    </source>
</evidence>
<dbReference type="Proteomes" id="UP000314294">
    <property type="component" value="Unassembled WGS sequence"/>
</dbReference>
<comment type="caution">
    <text evidence="2">The sequence shown here is derived from an EMBL/GenBank/DDBJ whole genome shotgun (WGS) entry which is preliminary data.</text>
</comment>
<gene>
    <name evidence="2" type="ORF">EYF80_040577</name>
</gene>
<organism evidence="2 3">
    <name type="scientific">Liparis tanakae</name>
    <name type="common">Tanaka's snailfish</name>
    <dbReference type="NCBI Taxonomy" id="230148"/>
    <lineage>
        <taxon>Eukaryota</taxon>
        <taxon>Metazoa</taxon>
        <taxon>Chordata</taxon>
        <taxon>Craniata</taxon>
        <taxon>Vertebrata</taxon>
        <taxon>Euteleostomi</taxon>
        <taxon>Actinopterygii</taxon>
        <taxon>Neopterygii</taxon>
        <taxon>Teleostei</taxon>
        <taxon>Neoteleostei</taxon>
        <taxon>Acanthomorphata</taxon>
        <taxon>Eupercaria</taxon>
        <taxon>Perciformes</taxon>
        <taxon>Cottioidei</taxon>
        <taxon>Cottales</taxon>
        <taxon>Liparidae</taxon>
        <taxon>Liparis</taxon>
    </lineage>
</organism>